<dbReference type="InterPro" id="IPR032876">
    <property type="entry name" value="J_dom"/>
</dbReference>
<dbReference type="OrthoDB" id="6021410at2"/>
<name>A0A366EQN5_9HYPH</name>
<dbReference type="InterPro" id="IPR056490">
    <property type="entry name" value="Rcc01698_C"/>
</dbReference>
<dbReference type="Proteomes" id="UP000253529">
    <property type="component" value="Unassembled WGS sequence"/>
</dbReference>
<feature type="domain" description="Tip attachment protein J" evidence="1">
    <location>
        <begin position="368"/>
        <end position="509"/>
    </location>
</feature>
<gene>
    <name evidence="3" type="ORF">DFR50_14243</name>
</gene>
<dbReference type="RefSeq" id="WP_113892561.1">
    <property type="nucleotide sequence ID" value="NZ_QNRK01000042.1"/>
</dbReference>
<sequence>MGFLRGNRNQVKPDYTGLQIQTSVSTLPIPIVWGQGKVGGNVIWYTDFIATPLHASGGGGGKGGGSQISGYNYNVNVAMALCEGPVNLLTVYKDQSLYLYQWLGLTFYNGSTPQGVWAGFEAVSTSQLLAYQGTAFVAALYYNLGDSGSLGNHNFEVQGILAGTGVNGIDADPAQVINDFLTNGQYGVAGLNGATFPSAMINGATLFGSGGDSSLQTYCKALGICFSPVLTSQEQASSILTRWLQICNCAAVWSGGMLSFVPYGDSSIGSGSSSTITAQFTIPTPIPPNSTSEPQIPAQVPVSSPAQFASDGGVKYASTGAALTFLPGVTIPTAAGTYGCVNGTYYFAPPDEGLAVIVTYTVQTVTSFVPNLTPAYAIGDNNFVDERGNKDPLQVERVDIFSLPTIQRIEVSSRSNRYSPVPVEARDQAMIEQFGPRVGPVIQAHEICDEFTIGPLVAQTLLQRELYVRAKFTFKLSWEFCLLDPMDIVTLTDANLGLSNYPVRIISIDEDDKGLLTVVAEELVTGVSSPAYNPSAGAGSALPSFGAPAWGVNTPLVFEPPTTITGGVPQLWLGASGQYGQTMQWGGAYVWLSVDGVNFSQIATLDAPLRQGFLTAPLPSASGWDSTDTLAVSLTESGGTLTGTSQAAAQAGGTLSLIDGELVAYQNAALTGANAYSLTGLQRGMGGTNAAAHGTGAPFARLDSAVFQYTLPQNLIGRTLYVKFQSFNAFGGGVQSLANCTAYTFAATGTSDPIAAQLLSGAPLDLGAVNASPTLSDDFGVLGGGVASIIDLGVITLSDPIATQLLSGSAVDLGPVTGAATVFDDFGQITIVVTQTVNLGTAP</sequence>
<evidence type="ECO:0000259" key="2">
    <source>
        <dbReference type="Pfam" id="PF23666"/>
    </source>
</evidence>
<dbReference type="AlphaFoldDB" id="A0A366EQN5"/>
<dbReference type="EMBL" id="QNRK01000042">
    <property type="protein sequence ID" value="RBP03795.1"/>
    <property type="molecule type" value="Genomic_DNA"/>
</dbReference>
<accession>A0A366EQN5</accession>
<protein>
    <submittedName>
        <fullName evidence="3">Putative tail protein</fullName>
    </submittedName>
</protein>
<feature type="domain" description="Rcc01698-like C-terminal" evidence="2">
    <location>
        <begin position="611"/>
        <end position="699"/>
    </location>
</feature>
<proteinExistence type="predicted"/>
<organism evidence="3 4">
    <name type="scientific">Roseiarcus fermentans</name>
    <dbReference type="NCBI Taxonomy" id="1473586"/>
    <lineage>
        <taxon>Bacteria</taxon>
        <taxon>Pseudomonadati</taxon>
        <taxon>Pseudomonadota</taxon>
        <taxon>Alphaproteobacteria</taxon>
        <taxon>Hyphomicrobiales</taxon>
        <taxon>Roseiarcaceae</taxon>
        <taxon>Roseiarcus</taxon>
    </lineage>
</organism>
<evidence type="ECO:0000313" key="4">
    <source>
        <dbReference type="Proteomes" id="UP000253529"/>
    </source>
</evidence>
<dbReference type="Pfam" id="PF23666">
    <property type="entry name" value="Rcc01698_C"/>
    <property type="match status" value="1"/>
</dbReference>
<reference evidence="3 4" key="1">
    <citation type="submission" date="2018-06" db="EMBL/GenBank/DDBJ databases">
        <title>Genomic Encyclopedia of Type Strains, Phase IV (KMG-IV): sequencing the most valuable type-strain genomes for metagenomic binning, comparative biology and taxonomic classification.</title>
        <authorList>
            <person name="Goeker M."/>
        </authorList>
    </citation>
    <scope>NUCLEOTIDE SEQUENCE [LARGE SCALE GENOMIC DNA]</scope>
    <source>
        <strain evidence="3 4">DSM 24875</strain>
    </source>
</reference>
<dbReference type="Pfam" id="PF13550">
    <property type="entry name" value="Phage-tail_3"/>
    <property type="match status" value="1"/>
</dbReference>
<keyword evidence="4" id="KW-1185">Reference proteome</keyword>
<evidence type="ECO:0000313" key="3">
    <source>
        <dbReference type="EMBL" id="RBP03795.1"/>
    </source>
</evidence>
<evidence type="ECO:0000259" key="1">
    <source>
        <dbReference type="Pfam" id="PF13550"/>
    </source>
</evidence>
<comment type="caution">
    <text evidence="3">The sequence shown here is derived from an EMBL/GenBank/DDBJ whole genome shotgun (WGS) entry which is preliminary data.</text>
</comment>